<dbReference type="AlphaFoldDB" id="A0A444ZHK0"/>
<accession>A0A444ZHK0</accession>
<name>A0A444ZHK0_ARAHY</name>
<comment type="caution">
    <text evidence="1">The sequence shown here is derived from an EMBL/GenBank/DDBJ whole genome shotgun (WGS) entry which is preliminary data.</text>
</comment>
<reference evidence="1 2" key="1">
    <citation type="submission" date="2019-01" db="EMBL/GenBank/DDBJ databases">
        <title>Sequencing of cultivated peanut Arachis hypogaea provides insights into genome evolution and oil improvement.</title>
        <authorList>
            <person name="Chen X."/>
        </authorList>
    </citation>
    <scope>NUCLEOTIDE SEQUENCE [LARGE SCALE GENOMIC DNA]</scope>
    <source>
        <strain evidence="2">cv. Fuhuasheng</strain>
        <tissue evidence="1">Leaves</tissue>
    </source>
</reference>
<dbReference type="EMBL" id="SDMP01000014">
    <property type="protein sequence ID" value="RYR13652.1"/>
    <property type="molecule type" value="Genomic_DNA"/>
</dbReference>
<gene>
    <name evidence="1" type="ORF">Ahy_B04g070533</name>
</gene>
<keyword evidence="2" id="KW-1185">Reference proteome</keyword>
<evidence type="ECO:0000313" key="2">
    <source>
        <dbReference type="Proteomes" id="UP000289738"/>
    </source>
</evidence>
<dbReference type="Proteomes" id="UP000289738">
    <property type="component" value="Chromosome B04"/>
</dbReference>
<protein>
    <submittedName>
        <fullName evidence="1">Uncharacterized protein</fullName>
    </submittedName>
</protein>
<sequence>MQASPPKVRRGLRLCAVFPGRRASQVCKCA</sequence>
<proteinExistence type="predicted"/>
<evidence type="ECO:0000313" key="1">
    <source>
        <dbReference type="EMBL" id="RYR13652.1"/>
    </source>
</evidence>
<organism evidence="1 2">
    <name type="scientific">Arachis hypogaea</name>
    <name type="common">Peanut</name>
    <dbReference type="NCBI Taxonomy" id="3818"/>
    <lineage>
        <taxon>Eukaryota</taxon>
        <taxon>Viridiplantae</taxon>
        <taxon>Streptophyta</taxon>
        <taxon>Embryophyta</taxon>
        <taxon>Tracheophyta</taxon>
        <taxon>Spermatophyta</taxon>
        <taxon>Magnoliopsida</taxon>
        <taxon>eudicotyledons</taxon>
        <taxon>Gunneridae</taxon>
        <taxon>Pentapetalae</taxon>
        <taxon>rosids</taxon>
        <taxon>fabids</taxon>
        <taxon>Fabales</taxon>
        <taxon>Fabaceae</taxon>
        <taxon>Papilionoideae</taxon>
        <taxon>50 kb inversion clade</taxon>
        <taxon>dalbergioids sensu lato</taxon>
        <taxon>Dalbergieae</taxon>
        <taxon>Pterocarpus clade</taxon>
        <taxon>Arachis</taxon>
    </lineage>
</organism>